<keyword evidence="1" id="KW-0472">Membrane</keyword>
<feature type="transmembrane region" description="Helical" evidence="1">
    <location>
        <begin position="6"/>
        <end position="25"/>
    </location>
</feature>
<reference evidence="2 3" key="1">
    <citation type="submission" date="2021-01" db="EMBL/GenBank/DDBJ databases">
        <title>Genome public.</title>
        <authorList>
            <person name="Liu C."/>
            <person name="Sun Q."/>
        </authorList>
    </citation>
    <scope>NUCLEOTIDE SEQUENCE [LARGE SCALE GENOMIC DNA]</scope>
    <source>
        <strain evidence="2 3">YIM B02564</strain>
    </source>
</reference>
<dbReference type="EMBL" id="JAESWB010000005">
    <property type="protein sequence ID" value="MBL4950896.1"/>
    <property type="molecule type" value="Genomic_DNA"/>
</dbReference>
<comment type="caution">
    <text evidence="2">The sequence shown here is derived from an EMBL/GenBank/DDBJ whole genome shotgun (WGS) entry which is preliminary data.</text>
</comment>
<accession>A0ABS1THW0</accession>
<dbReference type="Proteomes" id="UP000623967">
    <property type="component" value="Unassembled WGS sequence"/>
</dbReference>
<evidence type="ECO:0000256" key="1">
    <source>
        <dbReference type="SAM" id="Phobius"/>
    </source>
</evidence>
<evidence type="ECO:0000313" key="2">
    <source>
        <dbReference type="EMBL" id="MBL4950896.1"/>
    </source>
</evidence>
<proteinExistence type="predicted"/>
<evidence type="ECO:0000313" key="3">
    <source>
        <dbReference type="Proteomes" id="UP000623967"/>
    </source>
</evidence>
<protein>
    <submittedName>
        <fullName evidence="2">Uncharacterized protein</fullName>
    </submittedName>
</protein>
<keyword evidence="1" id="KW-1133">Transmembrane helix</keyword>
<organism evidence="2 3">
    <name type="scientific">Neobacillus paridis</name>
    <dbReference type="NCBI Taxonomy" id="2803862"/>
    <lineage>
        <taxon>Bacteria</taxon>
        <taxon>Bacillati</taxon>
        <taxon>Bacillota</taxon>
        <taxon>Bacilli</taxon>
        <taxon>Bacillales</taxon>
        <taxon>Bacillaceae</taxon>
        <taxon>Neobacillus</taxon>
    </lineage>
</organism>
<dbReference type="RefSeq" id="WP_202651672.1">
    <property type="nucleotide sequence ID" value="NZ_JAESWB010000005.1"/>
</dbReference>
<keyword evidence="1" id="KW-0812">Transmembrane</keyword>
<sequence length="47" mass="5137">MGEFIFSLGYGGSLIVLGLITHLFIRKMNHDVIANQSANTDKRTGIS</sequence>
<name>A0ABS1THW0_9BACI</name>
<keyword evidence="3" id="KW-1185">Reference proteome</keyword>
<gene>
    <name evidence="2" type="ORF">JK635_01380</name>
</gene>